<dbReference type="Proteomes" id="UP000232003">
    <property type="component" value="Chromosome"/>
</dbReference>
<dbReference type="RefSeq" id="WP_339382295.1">
    <property type="nucleotide sequence ID" value="NZ_CAWNNC010000001.1"/>
</dbReference>
<organism evidence="1 2">
    <name type="scientific">Nostoc flagelliforme CCNUN1</name>
    <dbReference type="NCBI Taxonomy" id="2038116"/>
    <lineage>
        <taxon>Bacteria</taxon>
        <taxon>Bacillati</taxon>
        <taxon>Cyanobacteriota</taxon>
        <taxon>Cyanophyceae</taxon>
        <taxon>Nostocales</taxon>
        <taxon>Nostocaceae</taxon>
        <taxon>Nostoc</taxon>
    </lineage>
</organism>
<reference evidence="1 2" key="1">
    <citation type="submission" date="2017-11" db="EMBL/GenBank/DDBJ databases">
        <title>Complete genome of a free-living desiccation-tolerant cyanobacterium and its photosynthetic adaptation to extreme terrestrial habitat.</title>
        <authorList>
            <person name="Shang J."/>
        </authorList>
    </citation>
    <scope>NUCLEOTIDE SEQUENCE [LARGE SCALE GENOMIC DNA]</scope>
    <source>
        <strain evidence="1 2">CCNUN1</strain>
    </source>
</reference>
<gene>
    <name evidence="1" type="ORF">COO91_03135</name>
</gene>
<sequence length="58" mass="6413">MNHTPLPLQGRGWGLGLYLTQPRSAIPAFLTSGAIAMTKPLSGLDFERFRHCMNHSSM</sequence>
<name>A0A2K8SP59_9NOSO</name>
<dbReference type="AlphaFoldDB" id="A0A2K8SP59"/>
<dbReference type="EMBL" id="CP024785">
    <property type="protein sequence ID" value="AUB37197.1"/>
    <property type="molecule type" value="Genomic_DNA"/>
</dbReference>
<proteinExistence type="predicted"/>
<accession>A0A2K8SP59</accession>
<evidence type="ECO:0000313" key="2">
    <source>
        <dbReference type="Proteomes" id="UP000232003"/>
    </source>
</evidence>
<protein>
    <submittedName>
        <fullName evidence="1">Uncharacterized protein</fullName>
    </submittedName>
</protein>
<evidence type="ECO:0000313" key="1">
    <source>
        <dbReference type="EMBL" id="AUB37197.1"/>
    </source>
</evidence>
<dbReference type="KEGG" id="nfl:COO91_03135"/>
<keyword evidence="2" id="KW-1185">Reference proteome</keyword>